<feature type="compositionally biased region" description="Basic and acidic residues" evidence="8">
    <location>
        <begin position="2109"/>
        <end position="2136"/>
    </location>
</feature>
<feature type="compositionally biased region" description="Polar residues" evidence="8">
    <location>
        <begin position="1555"/>
        <end position="1564"/>
    </location>
</feature>
<dbReference type="CTD" id="4288"/>
<feature type="compositionally biased region" description="Basic residues" evidence="8">
    <location>
        <begin position="1676"/>
        <end position="1689"/>
    </location>
</feature>
<evidence type="ECO:0000313" key="10">
    <source>
        <dbReference type="Proteomes" id="UP000694851"/>
    </source>
</evidence>
<feature type="compositionally biased region" description="Basic and acidic residues" evidence="8">
    <location>
        <begin position="1430"/>
        <end position="1443"/>
    </location>
</feature>
<keyword evidence="7" id="KW-0175">Coiled coil</keyword>
<dbReference type="Gene3D" id="2.60.200.20">
    <property type="match status" value="1"/>
</dbReference>
<keyword evidence="4" id="KW-0832">Ubl conjugation</keyword>
<feature type="compositionally biased region" description="Basic and acidic residues" evidence="8">
    <location>
        <begin position="2148"/>
        <end position="2160"/>
    </location>
</feature>
<dbReference type="GO" id="GO:0005634">
    <property type="term" value="C:nucleus"/>
    <property type="evidence" value="ECO:0007669"/>
    <property type="project" value="UniProtKB-SubCell"/>
</dbReference>
<name>A0A8B7RHC3_HIPAR</name>
<feature type="region of interest" description="Disordered" evidence="8">
    <location>
        <begin position="99"/>
        <end position="141"/>
    </location>
</feature>
<feature type="compositionally biased region" description="Basic and acidic residues" evidence="8">
    <location>
        <begin position="1454"/>
        <end position="1469"/>
    </location>
</feature>
<dbReference type="PANTHER" id="PTHR21603">
    <property type="entry name" value="ANTIGEN KI-67-LIKE PROTEIN"/>
    <property type="match status" value="1"/>
</dbReference>
<dbReference type="PANTHER" id="PTHR21603:SF17">
    <property type="entry name" value="PROLIFERATION MARKER PROTEIN KI-67"/>
    <property type="match status" value="1"/>
</dbReference>
<feature type="compositionally biased region" description="Basic residues" evidence="8">
    <location>
        <begin position="1919"/>
        <end position="1928"/>
    </location>
</feature>
<feature type="compositionally biased region" description="Basic and acidic residues" evidence="8">
    <location>
        <begin position="1287"/>
        <end position="1298"/>
    </location>
</feature>
<feature type="compositionally biased region" description="Basic residues" evidence="8">
    <location>
        <begin position="1476"/>
        <end position="1487"/>
    </location>
</feature>
<evidence type="ECO:0000256" key="7">
    <source>
        <dbReference type="SAM" id="Coils"/>
    </source>
</evidence>
<feature type="compositionally biased region" description="Low complexity" evidence="8">
    <location>
        <begin position="2161"/>
        <end position="2170"/>
    </location>
</feature>
<feature type="region of interest" description="Disordered" evidence="8">
    <location>
        <begin position="577"/>
        <end position="639"/>
    </location>
</feature>
<feature type="region of interest" description="Disordered" evidence="8">
    <location>
        <begin position="1271"/>
        <end position="2428"/>
    </location>
</feature>
<keyword evidence="5" id="KW-0539">Nucleus</keyword>
<dbReference type="Pfam" id="PF15276">
    <property type="entry name" value="PP1_bind"/>
    <property type="match status" value="1"/>
</dbReference>
<feature type="compositionally biased region" description="Polar residues" evidence="8">
    <location>
        <begin position="1300"/>
        <end position="1315"/>
    </location>
</feature>
<evidence type="ECO:0000256" key="2">
    <source>
        <dbReference type="ARBA" id="ARBA00022499"/>
    </source>
</evidence>
<dbReference type="InterPro" id="IPR029334">
    <property type="entry name" value="PP1-bd"/>
</dbReference>
<dbReference type="GO" id="GO:0005694">
    <property type="term" value="C:chromosome"/>
    <property type="evidence" value="ECO:0007669"/>
    <property type="project" value="TreeGrafter"/>
</dbReference>
<feature type="compositionally biased region" description="Basic and acidic residues" evidence="8">
    <location>
        <begin position="384"/>
        <end position="396"/>
    </location>
</feature>
<feature type="compositionally biased region" description="Basic and acidic residues" evidence="8">
    <location>
        <begin position="1369"/>
        <end position="1388"/>
    </location>
</feature>
<feature type="compositionally biased region" description="Polar residues" evidence="8">
    <location>
        <begin position="487"/>
        <end position="497"/>
    </location>
</feature>
<feature type="region of interest" description="Disordered" evidence="8">
    <location>
        <begin position="1107"/>
        <end position="1170"/>
    </location>
</feature>
<reference evidence="11" key="1">
    <citation type="submission" date="2025-08" db="UniProtKB">
        <authorList>
            <consortium name="RefSeq"/>
        </authorList>
    </citation>
    <scope>IDENTIFICATION</scope>
    <source>
        <tissue evidence="11">Muscle</tissue>
    </source>
</reference>
<feature type="compositionally biased region" description="Basic and acidic residues" evidence="8">
    <location>
        <begin position="1808"/>
        <end position="1832"/>
    </location>
</feature>
<feature type="compositionally biased region" description="Basic and acidic residues" evidence="8">
    <location>
        <begin position="2280"/>
        <end position="2291"/>
    </location>
</feature>
<keyword evidence="2" id="KW-1017">Isopeptide bond</keyword>
<sequence length="2428" mass="268448">MGPTGHLVTIKRSGVDGPHFPLSLSTCLFGRGIECDIRIQLPVVSKQHCKIEVNEQKAILFNFSSTNPTQVNGSAIDKPVQLKHGDVITIVDRSFRYENESHQNGSTSTEFPGQRREQASPRRVSMSGFSSNPDGKVQDPKTCAKLTEESVLGRRLVHVGEVRAARPVSRASEEPVARETPRVHPSDLSQDDGRKAADPAAGDAQEVSRVTPLSRNGELKPFPSTQCLENSEESESPFRKLYESMKEELDMRPEKENVLRSRRKSASRSHCAAENESADGLQGETPRLVSPKSRRTSGRGSQGTADPSASGAQGSGQMGKTTGEGPAQTPKVTLSPSGPPMEARKTGTPRRRSQQSSTPTRRSGDLRAIDGDEPENLDGSGGFKADRRARLPRESLTRNQTPTKPEDADNFGNTPGKVSSKKRRRSSVPADADVLNTEAEIQKQTAFAPLLLQKERKMPDGALSTSGPLGAPAGQRCPGSPGLRSVDVSNVGDSTNMIEGMPLKRRRVSFGGHLRPELFDENLPPNTPVKRGETPMRRRSLVTHTATTVLKKIIKEQSQPPGQEDPSEIHLGVTAQNVFLSSPARNPVKTPAATDKRRRSSEPSSASSGGAFPQQTDTPKREGRRSSSGPSKRMSVDRSQQEILQMIQSKRRSGASEANLIVAKSWADVVKLSAKQTQTKVIKHGPRRQLNKRQKRVNTPKKPTGSVHNQFSTGHANSPCTIVVGKAHIEKVNVPARPYRMLNNFMFNKKIDFNEDLSGLTEMFKTPAKEKPQAMSICPISFSNSEDFHRKKFQVLKSEEKPLLCTPENFGDDVFPSTQNAPKQTSYKSSASPALKLHCFAVKENRKTLPSEAEPPKVASNTNKFRRSMELRNTQVPGADCENKDAEANTTENILGRHRRKTQQEEKLKEEMKENERTFETCNKNIESKENSEKMIAAKRSRRSSELKCAQRADLITPKRLQQTEPKEDLVDTHSLFGTPGHAKEPVDVENRTTVKHCKSPEPDRVSTPAKMNACIKTPSQKVNVDELSALRKSTQTPEETTHSHREAVGDDKITEFFKETPEQILDAVENVTGSRRRSRTPKRKVQPLQDLAGFKELFQTPNRTVEPVTDNKTTKIPHKSLKPEPVNSPGGDNDIRAFKETPEQKVDPIENVTGSRRGSRTPKRKVQPLQDLAGFRELFQTPNCTVEPVNNDKTFKITHKSPKPEPVNTSGDDKNIRAFTETPEQKLDPAENGTGSRRGSRTPKRKVQLTEDLAGLKELLAGEVELSALGKSTRTPGGTMGSPREAVGDDRIIELFKETPQQKLDPTENVTGSRRGSRTPKRKVQSLQDLAGLKELFQTPNHTVEPVTDDKTTKIPHKSPKPEPGNKPGDDKNIRAFKETPEQKVDPTENVTGSRRRSRTPKRKVQPLQDLVGFKELFQTPNRTVEPVTDDKTTKIPHKSPEPEPVNSPGGDNDIRAFKETPEQKVDPTENVTGSRRRPRTPKRKVQLTEDLAGLKELFQTPNRTVEPVTDDKATKIPRKSPKPEPVNTPTSTKHRLQTPQGKVDGEEDLSALRNPTQTPGETTDSHGEPVGDVKDIKAFMETPEENLDSAENVTESRKRPRTPKKKVQPVEDLAGLKELFQTPNHTVEPVTDDKTKIPCKSPQAEAGMPTGRRSCPEALPEKADVAMGPLALRKPTRASRKTTHSHRQPVDDDKDITVFKENAVQKQDPAKNVARSKRKPRTAKEKTQPIEDLTGLTEILQASDHTDEPVTVVKTTRMCRQSPQPGPGILPSSKKRRLKAPAGKADWEEQPSVLRKSARTGRSTRAHRELEEDDKDVTMFKETVEQKLDPAKNVARSKRKPTTAKEKTQPIEDLTGLTELLQAPDHTDEPVTVVKTTRMRRQSPQPGPGILPSSKKRRLKAPAGKADGEEQPSVLRKSARTGRSTRAHGEPEEDKDVTVSQDSAVQKPDPAKNVARSMRKPRTAKEKIQPIEDVTGLTELLQAPDHTDEPVTVVKTTRMRRQQSPQPGPGILPSSKKRQLKAPAGKADGEEQPLVLRKSARTGRSTRAHGEPVDGHKNVIVCEGAAKPKLGPADNTTGSKRLLRAGKGKAPALEGPAGCKELLQTADPDKDQGNDAESIKRTPMQRPDRREPVRTSRRVLRAPHVKPMDDLTGSRDPVKSQSKSSVSRSPKRKRGKDGTVPGGKRLRSTMCPQDTALETPLQKRQGTAPRESCEPPEPLITKKKSQRVLAGRIESVEDLPSNSVRTKNKGQQAEAVTSPEKGRSLRYRHPNKTSAAERSPEFLESAEKIKVKRNEKKAPNTSREVKLQTLEDGAKNSASGGQVHERRTCLRSGRQSTKPLPDATEEKAREKSVETHVVKKTQEEKEGPKRSGSTCLRSRKKTVPPTGDTLEKESKQKVTRSTKRSAENVKKEDDDVCIKKLRSRRH</sequence>
<comment type="subcellular location">
    <subcellularLocation>
        <location evidence="1">Nucleus</location>
    </subcellularLocation>
</comment>
<dbReference type="GO" id="GO:0007088">
    <property type="term" value="P:regulation of mitotic nuclear division"/>
    <property type="evidence" value="ECO:0007669"/>
    <property type="project" value="TreeGrafter"/>
</dbReference>
<feature type="compositionally biased region" description="Basic residues" evidence="8">
    <location>
        <begin position="681"/>
        <end position="699"/>
    </location>
</feature>
<accession>A0A8B7RHC3</accession>
<evidence type="ECO:0000256" key="1">
    <source>
        <dbReference type="ARBA" id="ARBA00004123"/>
    </source>
</evidence>
<feature type="compositionally biased region" description="Polar residues" evidence="8">
    <location>
        <begin position="2242"/>
        <end position="2257"/>
    </location>
</feature>
<feature type="compositionally biased region" description="Basic residues" evidence="8">
    <location>
        <begin position="1316"/>
        <end position="1325"/>
    </location>
</feature>
<dbReference type="InterPro" id="IPR000253">
    <property type="entry name" value="FHA_dom"/>
</dbReference>
<organism evidence="10 11">
    <name type="scientific">Hipposideros armiger</name>
    <name type="common">Great Himalayan leaf-nosed bat</name>
    <dbReference type="NCBI Taxonomy" id="186990"/>
    <lineage>
        <taxon>Eukaryota</taxon>
        <taxon>Metazoa</taxon>
        <taxon>Chordata</taxon>
        <taxon>Craniata</taxon>
        <taxon>Vertebrata</taxon>
        <taxon>Euteleostomi</taxon>
        <taxon>Mammalia</taxon>
        <taxon>Eutheria</taxon>
        <taxon>Laurasiatheria</taxon>
        <taxon>Chiroptera</taxon>
        <taxon>Yinpterochiroptera</taxon>
        <taxon>Rhinolophoidea</taxon>
        <taxon>Hipposideridae</taxon>
        <taxon>Hipposideros</taxon>
    </lineage>
</organism>
<feature type="compositionally biased region" description="Polar residues" evidence="8">
    <location>
        <begin position="102"/>
        <end position="111"/>
    </location>
</feature>
<dbReference type="SUPFAM" id="SSF49879">
    <property type="entry name" value="SMAD/FHA domain"/>
    <property type="match status" value="1"/>
</dbReference>
<evidence type="ECO:0000256" key="4">
    <source>
        <dbReference type="ARBA" id="ARBA00022843"/>
    </source>
</evidence>
<feature type="domain" description="FHA" evidence="9">
    <location>
        <begin position="27"/>
        <end position="76"/>
    </location>
</feature>
<feature type="region of interest" description="Disordered" evidence="8">
    <location>
        <begin position="678"/>
        <end position="715"/>
    </location>
</feature>
<feature type="region of interest" description="Disordered" evidence="8">
    <location>
        <begin position="164"/>
        <end position="504"/>
    </location>
</feature>
<evidence type="ECO:0000256" key="3">
    <source>
        <dbReference type="ARBA" id="ARBA00022553"/>
    </source>
</evidence>
<evidence type="ECO:0000256" key="6">
    <source>
        <dbReference type="ARBA" id="ARBA00023306"/>
    </source>
</evidence>
<evidence type="ECO:0000256" key="5">
    <source>
        <dbReference type="ARBA" id="ARBA00023242"/>
    </source>
</evidence>
<feature type="compositionally biased region" description="Basic residues" evidence="8">
    <location>
        <begin position="1239"/>
        <end position="1248"/>
    </location>
</feature>
<feature type="compositionally biased region" description="Basic and acidic residues" evidence="8">
    <location>
        <begin position="171"/>
        <end position="197"/>
    </location>
</feature>
<dbReference type="SMART" id="SM00240">
    <property type="entry name" value="FHA"/>
    <property type="match status" value="1"/>
</dbReference>
<dbReference type="FunFam" id="2.60.200.20:FF:000033">
    <property type="entry name" value="proliferation marker protein Ki-67"/>
    <property type="match status" value="1"/>
</dbReference>
<dbReference type="Pfam" id="PF08065">
    <property type="entry name" value="KI67R"/>
    <property type="match status" value="11"/>
</dbReference>
<dbReference type="Proteomes" id="UP000694851">
    <property type="component" value="Unplaced"/>
</dbReference>
<feature type="compositionally biased region" description="Basic residues" evidence="8">
    <location>
        <begin position="1395"/>
        <end position="1406"/>
    </location>
</feature>
<protein>
    <submittedName>
        <fullName evidence="11">Proliferation marker protein Ki-67</fullName>
    </submittedName>
</protein>
<keyword evidence="10" id="KW-1185">Reference proteome</keyword>
<feature type="compositionally biased region" description="Basic residues" evidence="8">
    <location>
        <begin position="1600"/>
        <end position="1609"/>
    </location>
</feature>
<feature type="compositionally biased region" description="Basic and acidic residues" evidence="8">
    <location>
        <begin position="1565"/>
        <end position="1580"/>
    </location>
</feature>
<dbReference type="SMART" id="SM01295">
    <property type="entry name" value="K167R"/>
    <property type="match status" value="11"/>
</dbReference>
<evidence type="ECO:0000259" key="9">
    <source>
        <dbReference type="PROSITE" id="PS50006"/>
    </source>
</evidence>
<dbReference type="InterPro" id="IPR008984">
    <property type="entry name" value="SMAD_FHA_dom_sf"/>
</dbReference>
<dbReference type="GO" id="GO:0051983">
    <property type="term" value="P:regulation of chromosome segregation"/>
    <property type="evidence" value="ECO:0007669"/>
    <property type="project" value="TreeGrafter"/>
</dbReference>
<dbReference type="RefSeq" id="XP_019499623.1">
    <property type="nucleotide sequence ID" value="XM_019644078.1"/>
</dbReference>
<dbReference type="OrthoDB" id="6288785at2759"/>
<feature type="compositionally biased region" description="Basic residues" evidence="8">
    <location>
        <begin position="1158"/>
        <end position="1167"/>
    </location>
</feature>
<dbReference type="GeneID" id="109383533"/>
<dbReference type="InterPro" id="IPR012568">
    <property type="entry name" value="KI67R"/>
</dbReference>
<feature type="compositionally biased region" description="Basic and acidic residues" evidence="8">
    <location>
        <begin position="2050"/>
        <end position="2059"/>
    </location>
</feature>
<feature type="coiled-coil region" evidence="7">
    <location>
        <begin position="895"/>
        <end position="925"/>
    </location>
</feature>
<gene>
    <name evidence="11" type="primary">MKI67</name>
</gene>
<dbReference type="KEGG" id="hai:109383533"/>
<feature type="compositionally biased region" description="Basic and acidic residues" evidence="8">
    <location>
        <begin position="2346"/>
        <end position="2371"/>
    </location>
</feature>
<feature type="compositionally biased region" description="Basic and acidic residues" evidence="8">
    <location>
        <begin position="1690"/>
        <end position="1700"/>
    </location>
</feature>
<feature type="compositionally biased region" description="Basic and acidic residues" evidence="8">
    <location>
        <begin position="1134"/>
        <end position="1149"/>
    </location>
</feature>
<feature type="compositionally biased region" description="Basic residues" evidence="8">
    <location>
        <begin position="2137"/>
        <end position="2146"/>
    </location>
</feature>
<feature type="compositionally biased region" description="Basic and acidic residues" evidence="8">
    <location>
        <begin position="236"/>
        <end position="259"/>
    </location>
</feature>
<evidence type="ECO:0000256" key="8">
    <source>
        <dbReference type="SAM" id="MobiDB-lite"/>
    </source>
</evidence>
<feature type="compositionally biased region" description="Polar residues" evidence="8">
    <location>
        <begin position="706"/>
        <end position="715"/>
    </location>
</feature>
<evidence type="ECO:0000313" key="11">
    <source>
        <dbReference type="RefSeq" id="XP_019499623.1"/>
    </source>
</evidence>
<dbReference type="PROSITE" id="PS50006">
    <property type="entry name" value="FHA_DOMAIN"/>
    <property type="match status" value="1"/>
</dbReference>
<feature type="compositionally biased region" description="Polar residues" evidence="8">
    <location>
        <begin position="298"/>
        <end position="307"/>
    </location>
</feature>
<dbReference type="CDD" id="cd22673">
    <property type="entry name" value="FHA_Ki67"/>
    <property type="match status" value="1"/>
</dbReference>
<proteinExistence type="predicted"/>
<keyword evidence="3" id="KW-0597">Phosphoprotein</keyword>
<dbReference type="Pfam" id="PF00498">
    <property type="entry name" value="FHA"/>
    <property type="match status" value="1"/>
</dbReference>
<feature type="compositionally biased region" description="Basic and acidic residues" evidence="8">
    <location>
        <begin position="2406"/>
        <end position="2420"/>
    </location>
</feature>
<feature type="region of interest" description="Disordered" evidence="8">
    <location>
        <begin position="517"/>
        <end position="543"/>
    </location>
</feature>
<feature type="compositionally biased region" description="Basic residues" evidence="8">
    <location>
        <begin position="1798"/>
        <end position="1807"/>
    </location>
</feature>
<feature type="compositionally biased region" description="Basic residues" evidence="8">
    <location>
        <begin position="2040"/>
        <end position="2049"/>
    </location>
</feature>
<keyword evidence="6" id="KW-0131">Cell cycle</keyword>
<feature type="region of interest" description="Disordered" evidence="8">
    <location>
        <begin position="1196"/>
        <end position="1250"/>
    </location>
</feature>